<evidence type="ECO:0000313" key="2">
    <source>
        <dbReference type="Proteomes" id="UP000029040"/>
    </source>
</evidence>
<organism evidence="1 2">
    <name type="scientific">Bifidobacterium pullorum subsp. saeculare DSM 6531 = LMG 14934</name>
    <dbReference type="NCBI Taxonomy" id="1437611"/>
    <lineage>
        <taxon>Bacteria</taxon>
        <taxon>Bacillati</taxon>
        <taxon>Actinomycetota</taxon>
        <taxon>Actinomycetes</taxon>
        <taxon>Bifidobacteriales</taxon>
        <taxon>Bifidobacteriaceae</taxon>
        <taxon>Bifidobacterium</taxon>
    </lineage>
</organism>
<reference evidence="1 2" key="1">
    <citation type="submission" date="2014-03" db="EMBL/GenBank/DDBJ databases">
        <title>Genomics of Bifidobacteria.</title>
        <authorList>
            <person name="Ventura M."/>
            <person name="Milani C."/>
            <person name="Lugli G.A."/>
        </authorList>
    </citation>
    <scope>NUCLEOTIDE SEQUENCE [LARGE SCALE GENOMIC DNA]</scope>
    <source>
        <strain evidence="1 2">LMG 14934</strain>
    </source>
</reference>
<name>A0A087CPG0_9BIFI</name>
<gene>
    <name evidence="1" type="ORF">BSAE_1862</name>
</gene>
<accession>A0A087CPG0</accession>
<evidence type="ECO:0000313" key="1">
    <source>
        <dbReference type="EMBL" id="KFI85160.1"/>
    </source>
</evidence>
<protein>
    <submittedName>
        <fullName evidence="1">Uncharacterized protein</fullName>
    </submittedName>
</protein>
<comment type="caution">
    <text evidence="1">The sequence shown here is derived from an EMBL/GenBank/DDBJ whole genome shotgun (WGS) entry which is preliminary data.</text>
</comment>
<dbReference type="EMBL" id="JGZM01000011">
    <property type="protein sequence ID" value="KFI85160.1"/>
    <property type="molecule type" value="Genomic_DNA"/>
</dbReference>
<proteinExistence type="predicted"/>
<dbReference type="Proteomes" id="UP000029040">
    <property type="component" value="Unassembled WGS sequence"/>
</dbReference>
<dbReference type="AlphaFoldDB" id="A0A087CPG0"/>
<sequence length="62" mass="7412">MFSDGILPKIENIYKMFVVYYHQIQRNAKNRKKLLLLSGIDCINRSTLQYLNWLEDILHSIV</sequence>